<dbReference type="OMA" id="TDCNVML"/>
<dbReference type="Proteomes" id="UP000051952">
    <property type="component" value="Unassembled WGS sequence"/>
</dbReference>
<dbReference type="EMBL" id="CYKH01001680">
    <property type="protein sequence ID" value="CUI14830.1"/>
    <property type="molecule type" value="Genomic_DNA"/>
</dbReference>
<dbReference type="InterPro" id="IPR003692">
    <property type="entry name" value="Hydantoinase_B"/>
</dbReference>
<dbReference type="OrthoDB" id="3643at2759"/>
<feature type="domain" description="Hydantoinase B/oxoprolinase" evidence="3">
    <location>
        <begin position="753"/>
        <end position="1306"/>
    </location>
</feature>
<feature type="domain" description="Hydantoinase A/oxoprolinase" evidence="2">
    <location>
        <begin position="231"/>
        <end position="529"/>
    </location>
</feature>
<dbReference type="Pfam" id="PF02538">
    <property type="entry name" value="Hydantoinase_B"/>
    <property type="match status" value="1"/>
</dbReference>
<dbReference type="InterPro" id="IPR002821">
    <property type="entry name" value="Hydantoinase_A"/>
</dbReference>
<dbReference type="InterPro" id="IPR045079">
    <property type="entry name" value="Oxoprolinase-like"/>
</dbReference>
<dbReference type="Pfam" id="PF05378">
    <property type="entry name" value="Hydant_A_N"/>
    <property type="match status" value="1"/>
</dbReference>
<protein>
    <recommendedName>
        <fullName evidence="7">5-oxoprolinase</fullName>
    </recommendedName>
</protein>
<evidence type="ECO:0000259" key="2">
    <source>
        <dbReference type="Pfam" id="PF01968"/>
    </source>
</evidence>
<evidence type="ECO:0000313" key="6">
    <source>
        <dbReference type="Proteomes" id="UP000051952"/>
    </source>
</evidence>
<name>A0A0S4KJR3_BODSA</name>
<evidence type="ECO:0008006" key="7">
    <source>
        <dbReference type="Google" id="ProtNLM"/>
    </source>
</evidence>
<dbReference type="PANTHER" id="PTHR11365:SF2">
    <property type="entry name" value="5-OXOPROLINASE"/>
    <property type="match status" value="1"/>
</dbReference>
<proteinExistence type="inferred from homology"/>
<gene>
    <name evidence="5" type="ORF">BSAL_17795c</name>
</gene>
<dbReference type="PANTHER" id="PTHR11365">
    <property type="entry name" value="5-OXOPROLINASE RELATED"/>
    <property type="match status" value="1"/>
</dbReference>
<sequence length="1310" mass="140660">MSQVYPLISISIDRGGTFTDVVATVEDRSGVHRMETCKLLSVDPEHYPDAPSEGIRRILARCAPNSHTPPGALIPTAHIKEIRMGTTVATNALLERRGVPSALVVSRGFRDILSIGDQSRPHIFALQIEKAKPLPTLVIEARERVRLLPPNSSGNEGSHDSEVLEPLDELDLEAKLRKAFNSGISSVAVCLMHSYTFSDHERKVGEIARSVGFTNVSLSTDLMPVMKYVPRATTASVDAYLTPLIAQYIANFQMHFERSLEGVPLMFVQSDGGLTSASSFFGFKAVLSGPAGGVVGCSRTAAKEFGPDVQVVGFDMGGTSTDVSRCRGYEVDHTMQANIAGTLILSPQVEVHTVAAGGGSVLKWENSMYVVGPESAGAFPGPACYGRGGPLTVTDANVMLGRIQPKYFPSIFGKSAKEPLDKAVVEQKFAELTDIVNASLSSGGRSLTPVEVAFSFVVVANEAMSRPIRNLTEAKGHRADEHVLSVFGGAGGQHACGVANALGIRRIFLHKLSSYLSAVGIQLSDVVEDRLQASKLVVEPSEKFTNSAKASLDFLQQEAVNALLQKHPSLVASQVAIELKLNLRFEGTNTALATPVLGTTGNLSPLELLASFERAYEQQFGFVLKNRRVVVDEFWARATTHFKGAERATSNKTFDTTVQQYTSLVATTQCSDEVDVYFESAGGWCPTKVYDGGRPFSTSQLVGPAKIPGPAMILGDGSTVIVEPSATAYVTAEGNVIIETNRIIENIGVERQPLALSVFAHRFMSIAEQMGYTLQRTSISTNIKERLDFSCAIFDPQGNLVANAPHIPVHLGAMGAAVRWQRDFYNDEWKEGDVMLSNHPRAGGSHLPDITVMTACFHDGKIVFYVASRGHHADVGGTTPGSMPPFSRSLLEEGAAIKTLRLVRNGVFNESELREVLMEPGEREGMSGCRLIEDCVSDLKAQVAANQRGVQLVRSLIADYGLDVVQAYMTHIQSAAEEASREVLKTIGEKYGSELSCEDLMDDGSAIRLRVSINATAGSAVLDFRESDPQVLGSTNCPTAVVHSAVIYCIRCLVGSDIPLNQGCLAPVTILVKDGSILAPDEHCAVVAGNVLTSQRVTDVIFMALKAVACSQGCMNNLTFGDQKRAYYETICGGSGAGHTFDGASCVQTHMTNTRITDPEILESRYPVLLAEFEVRRGSGGSGEHHGGDGCKRSIMFLEPMTTSISSERRVMEPKGLHGGGNGTRGLNMMHHFSRTEGEQVVVKNAWNEAADILWSNSSSSSKHSSGNVLAIVRKHPMNIGGKNTVLMLPGDLLRIFTPGGGGCGALPNV</sequence>
<evidence type="ECO:0000256" key="1">
    <source>
        <dbReference type="ARBA" id="ARBA00010403"/>
    </source>
</evidence>
<comment type="similarity">
    <text evidence="1">Belongs to the oxoprolinase family.</text>
</comment>
<reference evidence="6" key="1">
    <citation type="submission" date="2015-09" db="EMBL/GenBank/DDBJ databases">
        <authorList>
            <consortium name="Pathogen Informatics"/>
        </authorList>
    </citation>
    <scope>NUCLEOTIDE SEQUENCE [LARGE SCALE GENOMIC DNA]</scope>
    <source>
        <strain evidence="6">Lake Konstanz</strain>
    </source>
</reference>
<feature type="domain" description="Hydantoinase/oxoprolinase N-terminal" evidence="4">
    <location>
        <begin position="10"/>
        <end position="211"/>
    </location>
</feature>
<evidence type="ECO:0000313" key="5">
    <source>
        <dbReference type="EMBL" id="CUI14830.1"/>
    </source>
</evidence>
<dbReference type="GO" id="GO:0017168">
    <property type="term" value="F:5-oxoprolinase (ATP-hydrolyzing) activity"/>
    <property type="evidence" value="ECO:0007669"/>
    <property type="project" value="TreeGrafter"/>
</dbReference>
<keyword evidence="6" id="KW-1185">Reference proteome</keyword>
<dbReference type="InterPro" id="IPR008040">
    <property type="entry name" value="Hydant_A_N"/>
</dbReference>
<dbReference type="VEuPathDB" id="TriTrypDB:BSAL_17795c"/>
<evidence type="ECO:0000259" key="4">
    <source>
        <dbReference type="Pfam" id="PF05378"/>
    </source>
</evidence>
<dbReference type="GO" id="GO:0006749">
    <property type="term" value="P:glutathione metabolic process"/>
    <property type="evidence" value="ECO:0007669"/>
    <property type="project" value="TreeGrafter"/>
</dbReference>
<dbReference type="GO" id="GO:0005829">
    <property type="term" value="C:cytosol"/>
    <property type="evidence" value="ECO:0007669"/>
    <property type="project" value="TreeGrafter"/>
</dbReference>
<evidence type="ECO:0000259" key="3">
    <source>
        <dbReference type="Pfam" id="PF02538"/>
    </source>
</evidence>
<accession>A0A0S4KJR3</accession>
<dbReference type="Pfam" id="PF01968">
    <property type="entry name" value="Hydantoinase_A"/>
    <property type="match status" value="1"/>
</dbReference>
<organism evidence="5 6">
    <name type="scientific">Bodo saltans</name>
    <name type="common">Flagellated protozoan</name>
    <dbReference type="NCBI Taxonomy" id="75058"/>
    <lineage>
        <taxon>Eukaryota</taxon>
        <taxon>Discoba</taxon>
        <taxon>Euglenozoa</taxon>
        <taxon>Kinetoplastea</taxon>
        <taxon>Metakinetoplastina</taxon>
        <taxon>Eubodonida</taxon>
        <taxon>Bodonidae</taxon>
        <taxon>Bodo</taxon>
    </lineage>
</organism>